<evidence type="ECO:0000259" key="1">
    <source>
        <dbReference type="Pfam" id="PF00561"/>
    </source>
</evidence>
<dbReference type="PANTHER" id="PTHR43798">
    <property type="entry name" value="MONOACYLGLYCEROL LIPASE"/>
    <property type="match status" value="1"/>
</dbReference>
<dbReference type="AlphaFoldDB" id="A0A1H6EU40"/>
<sequence length="278" mass="29584">MPTFSAPDGTVLAYHVYGEGPPLVCLPGGLLQDSSYLGDLGGLPERAHRRLIVPDLRGTGGSAVPEDPTSYRCDRLVGDVEALREHLGLDRMDLLAHCAGANLAALYVSRHPGRVARLTLITPSTVAVGIPITGETRLETALLREGEPWYDEAIAALRSIVAGDVDDEKVRAINPFFYGRWDTAAQEHQAAQEGKRNEQAAAAYSAEGAFQPEATRAALATFGAPVRVLAGEVDLNSPPSAVAAYAELFPNAEYVVQPGAGHYPWLDDADVFASLVKA</sequence>
<dbReference type="InterPro" id="IPR050266">
    <property type="entry name" value="AB_hydrolase_sf"/>
</dbReference>
<proteinExistence type="predicted"/>
<dbReference type="Pfam" id="PF00561">
    <property type="entry name" value="Abhydrolase_1"/>
    <property type="match status" value="1"/>
</dbReference>
<keyword evidence="3" id="KW-1185">Reference proteome</keyword>
<evidence type="ECO:0000313" key="3">
    <source>
        <dbReference type="Proteomes" id="UP000236732"/>
    </source>
</evidence>
<evidence type="ECO:0000313" key="2">
    <source>
        <dbReference type="EMBL" id="SEH00339.1"/>
    </source>
</evidence>
<dbReference type="EMBL" id="FNVT01000016">
    <property type="protein sequence ID" value="SEH00339.1"/>
    <property type="molecule type" value="Genomic_DNA"/>
</dbReference>
<dbReference type="InterPro" id="IPR029058">
    <property type="entry name" value="AB_hydrolase_fold"/>
</dbReference>
<dbReference type="RefSeq" id="WP_103961503.1">
    <property type="nucleotide sequence ID" value="NZ_FNVT01000016.1"/>
</dbReference>
<name>A0A1H6EU40_9ACTN</name>
<dbReference type="SUPFAM" id="SSF53474">
    <property type="entry name" value="alpha/beta-Hydrolases"/>
    <property type="match status" value="1"/>
</dbReference>
<dbReference type="OrthoDB" id="9796770at2"/>
<dbReference type="GO" id="GO:0003824">
    <property type="term" value="F:catalytic activity"/>
    <property type="evidence" value="ECO:0007669"/>
    <property type="project" value="UniProtKB-ARBA"/>
</dbReference>
<dbReference type="Proteomes" id="UP000236732">
    <property type="component" value="Unassembled WGS sequence"/>
</dbReference>
<gene>
    <name evidence="2" type="ORF">SAMN05444920_11673</name>
</gene>
<reference evidence="2 3" key="1">
    <citation type="submission" date="2016-10" db="EMBL/GenBank/DDBJ databases">
        <authorList>
            <person name="de Groot N.N."/>
        </authorList>
    </citation>
    <scope>NUCLEOTIDE SEQUENCE [LARGE SCALE GENOMIC DNA]</scope>
    <source>
        <strain evidence="2 3">CGMCC 4.7037</strain>
    </source>
</reference>
<feature type="domain" description="AB hydrolase-1" evidence="1">
    <location>
        <begin position="21"/>
        <end position="123"/>
    </location>
</feature>
<accession>A0A1H6EU40</accession>
<dbReference type="Gene3D" id="3.40.50.1820">
    <property type="entry name" value="alpha/beta hydrolase"/>
    <property type="match status" value="1"/>
</dbReference>
<dbReference type="InterPro" id="IPR000073">
    <property type="entry name" value="AB_hydrolase_1"/>
</dbReference>
<organism evidence="2 3">
    <name type="scientific">Nonomuraea solani</name>
    <dbReference type="NCBI Taxonomy" id="1144553"/>
    <lineage>
        <taxon>Bacteria</taxon>
        <taxon>Bacillati</taxon>
        <taxon>Actinomycetota</taxon>
        <taxon>Actinomycetes</taxon>
        <taxon>Streptosporangiales</taxon>
        <taxon>Streptosporangiaceae</taxon>
        <taxon>Nonomuraea</taxon>
    </lineage>
</organism>
<protein>
    <submittedName>
        <fullName evidence="2">Pimeloyl-ACP methyl ester carboxylesterase</fullName>
    </submittedName>
</protein>